<dbReference type="AlphaFoldDB" id="A0A4P9VW12"/>
<dbReference type="Proteomes" id="UP000269721">
    <property type="component" value="Unassembled WGS sequence"/>
</dbReference>
<dbReference type="OrthoDB" id="6710946at2759"/>
<keyword evidence="4" id="KW-1185">Reference proteome</keyword>
<dbReference type="Pfam" id="PF00383">
    <property type="entry name" value="dCMP_cyt_deam_1"/>
    <property type="match status" value="1"/>
</dbReference>
<gene>
    <name evidence="3" type="ORF">BDK51DRAFT_50561</name>
</gene>
<dbReference type="Gene3D" id="3.40.140.10">
    <property type="entry name" value="Cytidine Deaminase, domain 2"/>
    <property type="match status" value="1"/>
</dbReference>
<evidence type="ECO:0000313" key="3">
    <source>
        <dbReference type="EMBL" id="RKO82853.1"/>
    </source>
</evidence>
<dbReference type="InterPro" id="IPR002125">
    <property type="entry name" value="CMP_dCMP_dom"/>
</dbReference>
<organism evidence="3 4">
    <name type="scientific">Blyttiomyces helicus</name>
    <dbReference type="NCBI Taxonomy" id="388810"/>
    <lineage>
        <taxon>Eukaryota</taxon>
        <taxon>Fungi</taxon>
        <taxon>Fungi incertae sedis</taxon>
        <taxon>Chytridiomycota</taxon>
        <taxon>Chytridiomycota incertae sedis</taxon>
        <taxon>Chytridiomycetes</taxon>
        <taxon>Chytridiomycetes incertae sedis</taxon>
        <taxon>Blyttiomyces</taxon>
    </lineage>
</organism>
<accession>A0A4P9VW12</accession>
<sequence>MTPDPASPNAEDPTPPTTSAPIFDRPPTSHLPINNFDWTYNPSISLDDNFIDLACLTARSSISQKGHMGAVIVKTGTAEVLAKGINTPLYLPPKGKSIKASVEIHAEANAITSCAS</sequence>
<evidence type="ECO:0000259" key="2">
    <source>
        <dbReference type="Pfam" id="PF00383"/>
    </source>
</evidence>
<evidence type="ECO:0000313" key="4">
    <source>
        <dbReference type="Proteomes" id="UP000269721"/>
    </source>
</evidence>
<dbReference type="GO" id="GO:0006139">
    <property type="term" value="P:nucleobase-containing compound metabolic process"/>
    <property type="evidence" value="ECO:0007669"/>
    <property type="project" value="UniProtKB-ARBA"/>
</dbReference>
<evidence type="ECO:0000256" key="1">
    <source>
        <dbReference type="SAM" id="MobiDB-lite"/>
    </source>
</evidence>
<feature type="domain" description="CMP/dCMP-type deaminase" evidence="2">
    <location>
        <begin position="47"/>
        <end position="115"/>
    </location>
</feature>
<name>A0A4P9VW12_9FUNG</name>
<dbReference type="EMBL" id="ML001999">
    <property type="protein sequence ID" value="RKO82853.1"/>
    <property type="molecule type" value="Genomic_DNA"/>
</dbReference>
<dbReference type="SUPFAM" id="SSF53927">
    <property type="entry name" value="Cytidine deaminase-like"/>
    <property type="match status" value="1"/>
</dbReference>
<reference evidence="4" key="1">
    <citation type="journal article" date="2018" name="Nat. Microbiol.">
        <title>Leveraging single-cell genomics to expand the fungal tree of life.</title>
        <authorList>
            <person name="Ahrendt S.R."/>
            <person name="Quandt C.A."/>
            <person name="Ciobanu D."/>
            <person name="Clum A."/>
            <person name="Salamov A."/>
            <person name="Andreopoulos B."/>
            <person name="Cheng J.F."/>
            <person name="Woyke T."/>
            <person name="Pelin A."/>
            <person name="Henrissat B."/>
            <person name="Reynolds N.K."/>
            <person name="Benny G.L."/>
            <person name="Smith M.E."/>
            <person name="James T.Y."/>
            <person name="Grigoriev I.V."/>
        </authorList>
    </citation>
    <scope>NUCLEOTIDE SEQUENCE [LARGE SCALE GENOMIC DNA]</scope>
</reference>
<dbReference type="InterPro" id="IPR016193">
    <property type="entry name" value="Cytidine_deaminase-like"/>
</dbReference>
<proteinExistence type="predicted"/>
<dbReference type="GO" id="GO:0003824">
    <property type="term" value="F:catalytic activity"/>
    <property type="evidence" value="ECO:0007669"/>
    <property type="project" value="InterPro"/>
</dbReference>
<feature type="region of interest" description="Disordered" evidence="1">
    <location>
        <begin position="1"/>
        <end position="28"/>
    </location>
</feature>
<protein>
    <recommendedName>
        <fullName evidence="2">CMP/dCMP-type deaminase domain-containing protein</fullName>
    </recommendedName>
</protein>